<proteinExistence type="predicted"/>
<evidence type="ECO:0000313" key="1">
    <source>
        <dbReference type="EMBL" id="KUN39077.1"/>
    </source>
</evidence>
<evidence type="ECO:0000313" key="2">
    <source>
        <dbReference type="Proteomes" id="UP000053271"/>
    </source>
</evidence>
<dbReference type="Proteomes" id="UP000053271">
    <property type="component" value="Unassembled WGS sequence"/>
</dbReference>
<accession>A0A101QZU5</accession>
<sequence>MRPHAVAAFKDLAPWTRDRTAPLWTLPVMTAGDADELQQAVRKEIGRVAAVQKYTPGWLDAPYADLDEDPCATLLPFYWSHTALRPVTAPDLPAAHQAAAADSAQEGGNGLGIRVRLPHGWSEERGENTAALLSRVGPEVPVDLLLDLQTVLPDRPDAGKEALRALDALVPLTPWRTVAVLSGAFPDQVDRLLDRDRGEADRTDWETWHEVRLSGRSYAKAVRYGDYGTLPARHLGRAAGGGERSRFGLLRYTTDRSFLLARFWAEKRGETGVTREAARWITEAPEFRGGPASSGELWYQRCAHATGSQGTGNAGTWNQVGNVQHMTYVVRCLQGRAV</sequence>
<dbReference type="InterPro" id="IPR025683">
    <property type="entry name" value="Protein_beta"/>
</dbReference>
<dbReference type="AlphaFoldDB" id="A0A101QZU5"/>
<gene>
    <name evidence="1" type="ORF">AQJ30_09950</name>
</gene>
<keyword evidence="2" id="KW-1185">Reference proteome</keyword>
<evidence type="ECO:0008006" key="3">
    <source>
        <dbReference type="Google" id="ProtNLM"/>
    </source>
</evidence>
<dbReference type="EMBL" id="LMWS01000013">
    <property type="protein sequence ID" value="KUN39077.1"/>
    <property type="molecule type" value="Genomic_DNA"/>
</dbReference>
<protein>
    <recommendedName>
        <fullName evidence="3">T4 beta protein</fullName>
    </recommendedName>
</protein>
<organism evidence="1 2">
    <name type="scientific">Streptomyces longwoodensis</name>
    <dbReference type="NCBI Taxonomy" id="68231"/>
    <lineage>
        <taxon>Bacteria</taxon>
        <taxon>Bacillati</taxon>
        <taxon>Actinomycetota</taxon>
        <taxon>Actinomycetes</taxon>
        <taxon>Kitasatosporales</taxon>
        <taxon>Streptomycetaceae</taxon>
        <taxon>Streptomyces</taxon>
    </lineage>
</organism>
<name>A0A101QZU5_9ACTN</name>
<dbReference type="Pfam" id="PF14350">
    <property type="entry name" value="Beta_protein"/>
    <property type="match status" value="1"/>
</dbReference>
<reference evidence="1 2" key="1">
    <citation type="submission" date="2015-10" db="EMBL/GenBank/DDBJ databases">
        <title>Draft genome sequence of Streptomyces longwoodensis DSM 41677, type strain for the species Streptomyces longwoodensis.</title>
        <authorList>
            <person name="Ruckert C."/>
            <person name="Winkler A."/>
            <person name="Kalinowski J."/>
            <person name="Kampfer P."/>
            <person name="Glaeser S."/>
        </authorList>
    </citation>
    <scope>NUCLEOTIDE SEQUENCE [LARGE SCALE GENOMIC DNA]</scope>
    <source>
        <strain evidence="1 2">DSM 41677</strain>
    </source>
</reference>
<comment type="caution">
    <text evidence="1">The sequence shown here is derived from an EMBL/GenBank/DDBJ whole genome shotgun (WGS) entry which is preliminary data.</text>
</comment>